<dbReference type="InterPro" id="IPR001810">
    <property type="entry name" value="F-box_dom"/>
</dbReference>
<comment type="caution">
    <text evidence="3">The sequence shown here is derived from an EMBL/GenBank/DDBJ whole genome shotgun (WGS) entry which is preliminary data.</text>
</comment>
<organism evidence="3 4">
    <name type="scientific">Aspergillus cavernicola</name>
    <dbReference type="NCBI Taxonomy" id="176166"/>
    <lineage>
        <taxon>Eukaryota</taxon>
        <taxon>Fungi</taxon>
        <taxon>Dikarya</taxon>
        <taxon>Ascomycota</taxon>
        <taxon>Pezizomycotina</taxon>
        <taxon>Eurotiomycetes</taxon>
        <taxon>Eurotiomycetidae</taxon>
        <taxon>Eurotiales</taxon>
        <taxon>Aspergillaceae</taxon>
        <taxon>Aspergillus</taxon>
        <taxon>Aspergillus subgen. Nidulantes</taxon>
    </lineage>
</organism>
<gene>
    <name evidence="3" type="ORF">BDW59DRAFT_180339</name>
</gene>
<dbReference type="PROSITE" id="PS50181">
    <property type="entry name" value="FBOX"/>
    <property type="match status" value="1"/>
</dbReference>
<evidence type="ECO:0000259" key="2">
    <source>
        <dbReference type="PROSITE" id="PS50181"/>
    </source>
</evidence>
<name>A0ABR4IBK6_9EURO</name>
<feature type="compositionally biased region" description="Polar residues" evidence="1">
    <location>
        <begin position="31"/>
        <end position="40"/>
    </location>
</feature>
<evidence type="ECO:0000313" key="3">
    <source>
        <dbReference type="EMBL" id="KAL2824263.1"/>
    </source>
</evidence>
<sequence length="409" mass="46159">MPVVRRSQRTRPTNSVPGTAKDSRRREARDIQSQSEGVQQTKRKAKPPTTYLHRSGAEIEEDPNRNLPLFSLPREIFDEIISHLPPSAEVCLTLCCKEGLHALGTASWAQFRGRSRFYYGSNGSLCELLQRDLPRFEYCIGCETIHPPIKPPHAHRTTKFTKLCLGQEATIDYWPQTPSGGYSLVFPHIQQAFQSEPTSSAPSPSTDLFNGDFTFQHGTIDYRLCSSARWIDRNFVITQEHRLRSSVAGSVFQAVDVTSLPFRVCAHLSTTTSLPTHSQRTARNLANGPLLTHAISTVFPTNLRCGVPAASAFRNVALSEQAQMTAGNNEPGFIWRCRSCPTKFRVEYHNRDGGELVVSAWHSFGRELYKALEYWKMFVRREGPTLGSSKRNSEYFVMTRSVPDFMIEQ</sequence>
<feature type="compositionally biased region" description="Basic and acidic residues" evidence="1">
    <location>
        <begin position="21"/>
        <end position="30"/>
    </location>
</feature>
<feature type="domain" description="F-box" evidence="2">
    <location>
        <begin position="66"/>
        <end position="111"/>
    </location>
</feature>
<evidence type="ECO:0000256" key="1">
    <source>
        <dbReference type="SAM" id="MobiDB-lite"/>
    </source>
</evidence>
<reference evidence="3 4" key="1">
    <citation type="submission" date="2024-07" db="EMBL/GenBank/DDBJ databases">
        <title>Section-level genome sequencing and comparative genomics of Aspergillus sections Usti and Cavernicolus.</title>
        <authorList>
            <consortium name="Lawrence Berkeley National Laboratory"/>
            <person name="Nybo J.L."/>
            <person name="Vesth T.C."/>
            <person name="Theobald S."/>
            <person name="Frisvad J.C."/>
            <person name="Larsen T.O."/>
            <person name="Kjaerboelling I."/>
            <person name="Rothschild-Mancinelli K."/>
            <person name="Lyhne E.K."/>
            <person name="Kogle M.E."/>
            <person name="Barry K."/>
            <person name="Clum A."/>
            <person name="Na H."/>
            <person name="Ledsgaard L."/>
            <person name="Lin J."/>
            <person name="Lipzen A."/>
            <person name="Kuo A."/>
            <person name="Riley R."/>
            <person name="Mondo S."/>
            <person name="LaButti K."/>
            <person name="Haridas S."/>
            <person name="Pangalinan J."/>
            <person name="Salamov A.A."/>
            <person name="Simmons B.A."/>
            <person name="Magnuson J.K."/>
            <person name="Chen J."/>
            <person name="Drula E."/>
            <person name="Henrissat B."/>
            <person name="Wiebenga A."/>
            <person name="Lubbers R.J."/>
            <person name="Gomes A.C."/>
            <person name="Makela M.R."/>
            <person name="Stajich J."/>
            <person name="Grigoriev I.V."/>
            <person name="Mortensen U.H."/>
            <person name="De vries R.P."/>
            <person name="Baker S.E."/>
            <person name="Andersen M.R."/>
        </authorList>
    </citation>
    <scope>NUCLEOTIDE SEQUENCE [LARGE SCALE GENOMIC DNA]</scope>
    <source>
        <strain evidence="3 4">CBS 600.67</strain>
    </source>
</reference>
<evidence type="ECO:0000313" key="4">
    <source>
        <dbReference type="Proteomes" id="UP001610335"/>
    </source>
</evidence>
<proteinExistence type="predicted"/>
<dbReference type="EMBL" id="JBFXLS010000045">
    <property type="protein sequence ID" value="KAL2824263.1"/>
    <property type="molecule type" value="Genomic_DNA"/>
</dbReference>
<accession>A0ABR4IBK6</accession>
<dbReference type="Proteomes" id="UP001610335">
    <property type="component" value="Unassembled WGS sequence"/>
</dbReference>
<keyword evidence="4" id="KW-1185">Reference proteome</keyword>
<feature type="region of interest" description="Disordered" evidence="1">
    <location>
        <begin position="1"/>
        <end position="51"/>
    </location>
</feature>
<protein>
    <recommendedName>
        <fullName evidence="2">F-box domain-containing protein</fullName>
    </recommendedName>
</protein>